<reference evidence="1" key="1">
    <citation type="submission" date="2020-10" db="EMBL/GenBank/DDBJ databases">
        <authorList>
            <person name="Gilroy R."/>
        </authorList>
    </citation>
    <scope>NUCLEOTIDE SEQUENCE</scope>
    <source>
        <strain evidence="1">CHK184-25365</strain>
    </source>
</reference>
<reference evidence="1" key="2">
    <citation type="journal article" date="2021" name="PeerJ">
        <title>Extensive microbial diversity within the chicken gut microbiome revealed by metagenomics and culture.</title>
        <authorList>
            <person name="Gilroy R."/>
            <person name="Ravi A."/>
            <person name="Getino M."/>
            <person name="Pursley I."/>
            <person name="Horton D.L."/>
            <person name="Alikhan N.F."/>
            <person name="Baker D."/>
            <person name="Gharbi K."/>
            <person name="Hall N."/>
            <person name="Watson M."/>
            <person name="Adriaenssens E.M."/>
            <person name="Foster-Nyarko E."/>
            <person name="Jarju S."/>
            <person name="Secka A."/>
            <person name="Antonio M."/>
            <person name="Oren A."/>
            <person name="Chaudhuri R.R."/>
            <person name="La Ragione R."/>
            <person name="Hildebrand F."/>
            <person name="Pallen M.J."/>
        </authorList>
    </citation>
    <scope>NUCLEOTIDE SEQUENCE</scope>
    <source>
        <strain evidence="1">CHK184-25365</strain>
    </source>
</reference>
<evidence type="ECO:0000313" key="1">
    <source>
        <dbReference type="EMBL" id="HIR40712.1"/>
    </source>
</evidence>
<organism evidence="1 2">
    <name type="scientific">Candidatus Egerieicola pullicola</name>
    <dbReference type="NCBI Taxonomy" id="2840775"/>
    <lineage>
        <taxon>Bacteria</taxon>
        <taxon>Bacillati</taxon>
        <taxon>Bacillota</taxon>
        <taxon>Clostridia</taxon>
        <taxon>Eubacteriales</taxon>
        <taxon>Oscillospiraceae</taxon>
        <taxon>Oscillospiraceae incertae sedis</taxon>
        <taxon>Candidatus Egerieicola</taxon>
    </lineage>
</organism>
<dbReference type="Gene3D" id="3.40.630.190">
    <property type="entry name" value="LCP protein"/>
    <property type="match status" value="1"/>
</dbReference>
<name>A0A9D1DBY5_9FIRM</name>
<evidence type="ECO:0000313" key="2">
    <source>
        <dbReference type="Proteomes" id="UP000886749"/>
    </source>
</evidence>
<comment type="caution">
    <text evidence="1">The sequence shown here is derived from an EMBL/GenBank/DDBJ whole genome shotgun (WGS) entry which is preliminary data.</text>
</comment>
<sequence>MSGFFTKGYRPFWTAFLLSLLVLGSALAVCCAIVFSAMKEQPVDTAPTVPVGVGNSCNLLLIGCREKNQEPQRVVLLRFDQMDQKAHIQNIDLTQTATVRLYTDTLLGQYRYGGPDQLVQAAQGVLGTTLDGWVRIDETGLCKIAQQFPLAEISLSQEVITGRYRFPAGLSVADAPRQADLFFSSETGGALQLVQIQLEQVLQMNSQDAASLLFSCTDTNLSAYDLERNRSLFSSITQVVRDGS</sequence>
<dbReference type="AlphaFoldDB" id="A0A9D1DBY5"/>
<proteinExistence type="predicted"/>
<dbReference type="Proteomes" id="UP000886749">
    <property type="component" value="Unassembled WGS sequence"/>
</dbReference>
<protein>
    <submittedName>
        <fullName evidence="1">Uncharacterized protein</fullName>
    </submittedName>
</protein>
<accession>A0A9D1DBY5</accession>
<gene>
    <name evidence="1" type="ORF">IAB36_02675</name>
</gene>
<dbReference type="EMBL" id="DVGY01000060">
    <property type="protein sequence ID" value="HIR40712.1"/>
    <property type="molecule type" value="Genomic_DNA"/>
</dbReference>